<dbReference type="PANTHER" id="PTHR43800:SF1">
    <property type="entry name" value="PEPTIDYL-LYSINE N-ACETYLTRANSFERASE YJAB"/>
    <property type="match status" value="1"/>
</dbReference>
<dbReference type="PROSITE" id="PS51186">
    <property type="entry name" value="GNAT"/>
    <property type="match status" value="1"/>
</dbReference>
<gene>
    <name evidence="4" type="ORF">GCM10011346_06820</name>
</gene>
<dbReference type="RefSeq" id="WP_188733113.1">
    <property type="nucleotide sequence ID" value="NZ_BMLW01000002.1"/>
</dbReference>
<protein>
    <submittedName>
        <fullName evidence="4">N-acetyltransferase</fullName>
    </submittedName>
</protein>
<evidence type="ECO:0000313" key="5">
    <source>
        <dbReference type="Proteomes" id="UP000641206"/>
    </source>
</evidence>
<keyword evidence="5" id="KW-1185">Reference proteome</keyword>
<dbReference type="Pfam" id="PF00583">
    <property type="entry name" value="Acetyltransf_1"/>
    <property type="match status" value="1"/>
</dbReference>
<reference evidence="5" key="1">
    <citation type="journal article" date="2019" name="Int. J. Syst. Evol. Microbiol.">
        <title>The Global Catalogue of Microorganisms (GCM) 10K type strain sequencing project: providing services to taxonomists for standard genome sequencing and annotation.</title>
        <authorList>
            <consortium name="The Broad Institute Genomics Platform"/>
            <consortium name="The Broad Institute Genome Sequencing Center for Infectious Disease"/>
            <person name="Wu L."/>
            <person name="Ma J."/>
        </authorList>
    </citation>
    <scope>NUCLEOTIDE SEQUENCE [LARGE SCALE GENOMIC DNA]</scope>
    <source>
        <strain evidence="5">CGMCC 1.7693</strain>
    </source>
</reference>
<evidence type="ECO:0000256" key="2">
    <source>
        <dbReference type="ARBA" id="ARBA00023315"/>
    </source>
</evidence>
<evidence type="ECO:0000256" key="1">
    <source>
        <dbReference type="ARBA" id="ARBA00022679"/>
    </source>
</evidence>
<evidence type="ECO:0000313" key="4">
    <source>
        <dbReference type="EMBL" id="GGP08105.1"/>
    </source>
</evidence>
<accession>A0ABQ2NQI3</accession>
<name>A0ABQ2NQI3_9BACI</name>
<dbReference type="InterPro" id="IPR000182">
    <property type="entry name" value="GNAT_dom"/>
</dbReference>
<dbReference type="PANTHER" id="PTHR43800">
    <property type="entry name" value="PEPTIDYL-LYSINE N-ACETYLTRANSFERASE YJAB"/>
    <property type="match status" value="1"/>
</dbReference>
<evidence type="ECO:0000259" key="3">
    <source>
        <dbReference type="PROSITE" id="PS51186"/>
    </source>
</evidence>
<proteinExistence type="predicted"/>
<dbReference type="Gene3D" id="3.40.630.30">
    <property type="match status" value="1"/>
</dbReference>
<keyword evidence="1" id="KW-0808">Transferase</keyword>
<dbReference type="Proteomes" id="UP000641206">
    <property type="component" value="Unassembled WGS sequence"/>
</dbReference>
<keyword evidence="2" id="KW-0012">Acyltransferase</keyword>
<sequence>MQFRIVEEEDLIICSKLFLTVFNEEPWNDEWTLETAQQYLSNFYQTPGFLGVSAVENNEIVGFIFGVRRVWWSGDEFFINEMCVDTNQQNKGVGKSLMDYLKKVIGSNGVATISLLTDRGIPAEEFYKRNGFKEIERLVFLSSDV</sequence>
<dbReference type="CDD" id="cd04301">
    <property type="entry name" value="NAT_SF"/>
    <property type="match status" value="1"/>
</dbReference>
<dbReference type="EMBL" id="BMLW01000002">
    <property type="protein sequence ID" value="GGP08105.1"/>
    <property type="molecule type" value="Genomic_DNA"/>
</dbReference>
<dbReference type="InterPro" id="IPR016181">
    <property type="entry name" value="Acyl_CoA_acyltransferase"/>
</dbReference>
<comment type="caution">
    <text evidence="4">The sequence shown here is derived from an EMBL/GenBank/DDBJ whole genome shotgun (WGS) entry which is preliminary data.</text>
</comment>
<feature type="domain" description="N-acetyltransferase" evidence="3">
    <location>
        <begin position="1"/>
        <end position="145"/>
    </location>
</feature>
<dbReference type="SUPFAM" id="SSF55729">
    <property type="entry name" value="Acyl-CoA N-acyltransferases (Nat)"/>
    <property type="match status" value="1"/>
</dbReference>
<organism evidence="4 5">
    <name type="scientific">Oceanobacillus neutriphilus</name>
    <dbReference type="NCBI Taxonomy" id="531815"/>
    <lineage>
        <taxon>Bacteria</taxon>
        <taxon>Bacillati</taxon>
        <taxon>Bacillota</taxon>
        <taxon>Bacilli</taxon>
        <taxon>Bacillales</taxon>
        <taxon>Bacillaceae</taxon>
        <taxon>Oceanobacillus</taxon>
    </lineage>
</organism>